<accession>A0A4D6DWZ9</accession>
<sequence length="234" mass="26730">MRIQTKELGELPDTTVYVHVNTFDYPKLIARIIKHADLHDTEVSSTVITRIFKDLERVYNHNKRDELSAEEIKVAETFMKEFAGLRFADYEDEGASEFYTALSEAIDWSLQNFQEFLTGEIPEDDVSETTLAFYHALLELMDIESFNNSGEDDEAAVEAAMMTMERLQEILDDYKSGEFDEVQLAILSEMEKLLADHEIITGIMVEDKPGKTVKYGDSLVTFPIIYIKATGYGH</sequence>
<reference evidence="1 2" key="1">
    <citation type="submission" date="2019-03" db="EMBL/GenBank/DDBJ databases">
        <authorList>
            <person name="Kim S.G."/>
            <person name="Park S.C."/>
        </authorList>
    </citation>
    <scope>NUCLEOTIDE SEQUENCE [LARGE SCALE GENOMIC DNA]</scope>
</reference>
<organism evidence="1 2">
    <name type="scientific">Edwardsiella phage pEt-SU</name>
    <dbReference type="NCBI Taxonomy" id="2562142"/>
    <lineage>
        <taxon>Viruses</taxon>
        <taxon>Duplodnaviria</taxon>
        <taxon>Heunggongvirae</taxon>
        <taxon>Uroviricota</taxon>
        <taxon>Caudoviricetes</taxon>
        <taxon>Chimalliviridae</taxon>
        <taxon>Petsuvirus</taxon>
        <taxon>Petsuvirus pEtSU</taxon>
    </lineage>
</organism>
<evidence type="ECO:0000313" key="2">
    <source>
        <dbReference type="Proteomes" id="UP000297195"/>
    </source>
</evidence>
<name>A0A4D6DWZ9_9CAUD</name>
<dbReference type="EMBL" id="MK689364">
    <property type="protein sequence ID" value="QBZ70863.1"/>
    <property type="molecule type" value="Genomic_DNA"/>
</dbReference>
<dbReference type="Proteomes" id="UP000297195">
    <property type="component" value="Segment"/>
</dbReference>
<keyword evidence="2" id="KW-1185">Reference proteome</keyword>
<protein>
    <submittedName>
        <fullName evidence="1">Uncharacterized protein</fullName>
    </submittedName>
</protein>
<gene>
    <name evidence="1" type="ORF">pETSU_282</name>
</gene>
<proteinExistence type="predicted"/>
<evidence type="ECO:0000313" key="1">
    <source>
        <dbReference type="EMBL" id="QBZ70863.1"/>
    </source>
</evidence>